<reference evidence="3" key="1">
    <citation type="submission" date="2022-05" db="EMBL/GenBank/DDBJ databases">
        <authorList>
            <person name="Jo J.-H."/>
            <person name="Im W.-T."/>
        </authorList>
    </citation>
    <scope>NUCLEOTIDE SEQUENCE</scope>
    <source>
        <strain evidence="3">SE220</strain>
    </source>
</reference>
<organism evidence="3 4">
    <name type="scientific">Sphingomonas hankyongi</name>
    <dbReference type="NCBI Taxonomy" id="2908209"/>
    <lineage>
        <taxon>Bacteria</taxon>
        <taxon>Pseudomonadati</taxon>
        <taxon>Pseudomonadota</taxon>
        <taxon>Alphaproteobacteria</taxon>
        <taxon>Sphingomonadales</taxon>
        <taxon>Sphingomonadaceae</taxon>
        <taxon>Sphingomonas</taxon>
    </lineage>
</organism>
<proteinExistence type="predicted"/>
<dbReference type="Pfam" id="PF13590">
    <property type="entry name" value="DUF4136"/>
    <property type="match status" value="1"/>
</dbReference>
<protein>
    <submittedName>
        <fullName evidence="3">DUF4136 domain-containing protein</fullName>
    </submittedName>
</protein>
<evidence type="ECO:0000313" key="4">
    <source>
        <dbReference type="Proteomes" id="UP001165342"/>
    </source>
</evidence>
<dbReference type="EMBL" id="JAMGBE010000003">
    <property type="protein sequence ID" value="MCL6730682.1"/>
    <property type="molecule type" value="Genomic_DNA"/>
</dbReference>
<feature type="signal peptide" evidence="1">
    <location>
        <begin position="1"/>
        <end position="25"/>
    </location>
</feature>
<feature type="chain" id="PRO_5047175020" evidence="1">
    <location>
        <begin position="26"/>
        <end position="239"/>
    </location>
</feature>
<feature type="domain" description="DUF4136" evidence="2">
    <location>
        <begin position="41"/>
        <end position="224"/>
    </location>
</feature>
<gene>
    <name evidence="3" type="ORF">LZ538_11555</name>
</gene>
<evidence type="ECO:0000259" key="2">
    <source>
        <dbReference type="Pfam" id="PF13590"/>
    </source>
</evidence>
<comment type="caution">
    <text evidence="3">The sequence shown here is derived from an EMBL/GenBank/DDBJ whole genome shotgun (WGS) entry which is preliminary data.</text>
</comment>
<dbReference type="Proteomes" id="UP001165342">
    <property type="component" value="Unassembled WGS sequence"/>
</dbReference>
<sequence length="239" mass="26856">MRIKKLATALALGVAAVGVSGCATGLNTKVSRYQAASIPLGQTFYVVSDQGPATPEFYHYASMVSQQLQAQGYRPAGAPSVADMLVKLDYGVDEGRKEYVDQPYMGGSRYGWGSYGYGWRDPFFDPRWGVYYGRPYWSSWGRSPFYYGWNDPFWYASPYAGYGPYGYDRIREYTVYKSFLDMDIVRRADNAQLFEGHAQARSQTDELEKLVPNLVTAMFTGFPGKNGETVKITVPARKN</sequence>
<keyword evidence="1" id="KW-0732">Signal</keyword>
<keyword evidence="4" id="KW-1185">Reference proteome</keyword>
<name>A0ABT0S486_9SPHN</name>
<dbReference type="PROSITE" id="PS51257">
    <property type="entry name" value="PROKAR_LIPOPROTEIN"/>
    <property type="match status" value="1"/>
</dbReference>
<accession>A0ABT0S486</accession>
<dbReference type="InterPro" id="IPR025411">
    <property type="entry name" value="DUF4136"/>
</dbReference>
<dbReference type="RefSeq" id="WP_249832152.1">
    <property type="nucleotide sequence ID" value="NZ_JAMGBE010000003.1"/>
</dbReference>
<evidence type="ECO:0000313" key="3">
    <source>
        <dbReference type="EMBL" id="MCL6730682.1"/>
    </source>
</evidence>
<evidence type="ECO:0000256" key="1">
    <source>
        <dbReference type="SAM" id="SignalP"/>
    </source>
</evidence>